<evidence type="ECO:0000313" key="1">
    <source>
        <dbReference type="EMBL" id="CAJ2674877.1"/>
    </source>
</evidence>
<name>A0ACB0M220_TRIPR</name>
<proteinExistence type="predicted"/>
<dbReference type="EMBL" id="CASHSV030000716">
    <property type="protein sequence ID" value="CAJ2674877.1"/>
    <property type="molecule type" value="Genomic_DNA"/>
</dbReference>
<sequence>MAEEKAVTTADAEKKEKTNDTVTTTNGSGKEKRKGFISRIWNFVFRSNKDDFEKRLQCISKEEASVMSRMNIRSRSWRRTSRDIIIFSILFEVFAVAYAVMTTRSIDMNWKMRAIRVFPMFLLPALSYATYSTFVSFIRMCDRRDQKILERLRTERKEKIDELKEKTNYYSTQQLIQKYDTDPAAKAAAATVLASKLGADSGLKVYTEDKSKSGAPTGKPNNVEPVQSSGLRNRKQGQTQSTSPGTTTPNHPDQQLIASGGADQTQTRVQKQPVVVEHHQPQSSTKYDGGLVARIAALLVGEDPMQSYALICGNCYMHNGLARREEFPFITYYCPHCHALNKPKQSAEPISGFNLPNTGSPKTDREAVKNASITASDSLVGNIKPVDATPEIKRISEEATPEIKPISEEAIPEVEHISEEAPTEIKHISKEAIPEVEHISEEAPTEIKHISEEAIPEVEHISEGASLGKEEN</sequence>
<protein>
    <submittedName>
        <fullName evidence="1">Uncharacterized protein</fullName>
    </submittedName>
</protein>
<keyword evidence="2" id="KW-1185">Reference proteome</keyword>
<gene>
    <name evidence="1" type="ORF">MILVUS5_LOCUS38029</name>
</gene>
<comment type="caution">
    <text evidence="1">The sequence shown here is derived from an EMBL/GenBank/DDBJ whole genome shotgun (WGS) entry which is preliminary data.</text>
</comment>
<dbReference type="Proteomes" id="UP001177021">
    <property type="component" value="Unassembled WGS sequence"/>
</dbReference>
<reference evidence="1" key="1">
    <citation type="submission" date="2023-10" db="EMBL/GenBank/DDBJ databases">
        <authorList>
            <person name="Rodriguez Cubillos JULIANA M."/>
            <person name="De Vega J."/>
        </authorList>
    </citation>
    <scope>NUCLEOTIDE SEQUENCE</scope>
</reference>
<evidence type="ECO:0000313" key="2">
    <source>
        <dbReference type="Proteomes" id="UP001177021"/>
    </source>
</evidence>
<accession>A0ACB0M220</accession>
<organism evidence="1 2">
    <name type="scientific">Trifolium pratense</name>
    <name type="common">Red clover</name>
    <dbReference type="NCBI Taxonomy" id="57577"/>
    <lineage>
        <taxon>Eukaryota</taxon>
        <taxon>Viridiplantae</taxon>
        <taxon>Streptophyta</taxon>
        <taxon>Embryophyta</taxon>
        <taxon>Tracheophyta</taxon>
        <taxon>Spermatophyta</taxon>
        <taxon>Magnoliopsida</taxon>
        <taxon>eudicotyledons</taxon>
        <taxon>Gunneridae</taxon>
        <taxon>Pentapetalae</taxon>
        <taxon>rosids</taxon>
        <taxon>fabids</taxon>
        <taxon>Fabales</taxon>
        <taxon>Fabaceae</taxon>
        <taxon>Papilionoideae</taxon>
        <taxon>50 kb inversion clade</taxon>
        <taxon>NPAAA clade</taxon>
        <taxon>Hologalegina</taxon>
        <taxon>IRL clade</taxon>
        <taxon>Trifolieae</taxon>
        <taxon>Trifolium</taxon>
    </lineage>
</organism>